<dbReference type="InterPro" id="IPR004087">
    <property type="entry name" value="KH_dom"/>
</dbReference>
<keyword evidence="1" id="KW-0694">RNA-binding</keyword>
<evidence type="ECO:0000256" key="1">
    <source>
        <dbReference type="PROSITE-ProRule" id="PRU00117"/>
    </source>
</evidence>
<feature type="non-terminal residue" evidence="3">
    <location>
        <position position="468"/>
    </location>
</feature>
<dbReference type="InterPro" id="IPR004088">
    <property type="entry name" value="KH_dom_type_1"/>
</dbReference>
<dbReference type="STRING" id="658196.A0A397SZT7"/>
<gene>
    <name evidence="3" type="ORF">C1645_770711</name>
</gene>
<dbReference type="PROSITE" id="PS50084">
    <property type="entry name" value="KH_TYPE_1"/>
    <property type="match status" value="1"/>
</dbReference>
<evidence type="ECO:0000313" key="3">
    <source>
        <dbReference type="EMBL" id="RIA90166.1"/>
    </source>
</evidence>
<dbReference type="AlphaFoldDB" id="A0A397SZT7"/>
<dbReference type="GO" id="GO:0003723">
    <property type="term" value="F:RNA binding"/>
    <property type="evidence" value="ECO:0007669"/>
    <property type="project" value="UniProtKB-UniRule"/>
</dbReference>
<organism evidence="3 4">
    <name type="scientific">Glomus cerebriforme</name>
    <dbReference type="NCBI Taxonomy" id="658196"/>
    <lineage>
        <taxon>Eukaryota</taxon>
        <taxon>Fungi</taxon>
        <taxon>Fungi incertae sedis</taxon>
        <taxon>Mucoromycota</taxon>
        <taxon>Glomeromycotina</taxon>
        <taxon>Glomeromycetes</taxon>
        <taxon>Glomerales</taxon>
        <taxon>Glomeraceae</taxon>
        <taxon>Glomus</taxon>
    </lineage>
</organism>
<dbReference type="SMART" id="SM00322">
    <property type="entry name" value="KH"/>
    <property type="match status" value="1"/>
</dbReference>
<proteinExistence type="predicted"/>
<dbReference type="SUPFAM" id="SSF54791">
    <property type="entry name" value="Eukaryotic type KH-domain (KH-domain type I)"/>
    <property type="match status" value="1"/>
</dbReference>
<comment type="caution">
    <text evidence="3">The sequence shown here is derived from an EMBL/GenBank/DDBJ whole genome shotgun (WGS) entry which is preliminary data.</text>
</comment>
<sequence length="468" mass="55008">MTNIIEESFDISKCQRLSHITGKKGSSRIKQFEDQTGAGVRIINEQTTTILIISGNSSQLREAKILIRDFLERTSFVPTICYFILAESGLNNNSKLKFVKYNETMEINDDDGDNDDDDDDVDPLNESKKIRYYVEFLQPKNKTDEVDINRPEDFSNLIIPYEFNTFDNIDYCLERLSLKIKATFKKSFTFPSKNIIKSRIFIGKLLFFNLNNPEDHFILQEWYRINFKSTTGILKSVDDCFCDDNEIYNSKSANNEFHQISSKIYNNFNIIQEKFGFKLDDNKKIINNKGSINIYYTPYEHKKRKLKLSWCEKENKWKVVKNAHGLNRLANIDIISGSKAPDFRFSIKTHYDLPSNGSKVEEVINEIQSAQTFTERDGMWFRSKDFSGTIIKKALVRQVIEKKRFRNENFNMILKTIKQDNCNIITTQKLIILEHRFWNKEINLDNSDEFMNSIIETFHFTRKMMNDL</sequence>
<dbReference type="EMBL" id="QKYT01000189">
    <property type="protein sequence ID" value="RIA90166.1"/>
    <property type="molecule type" value="Genomic_DNA"/>
</dbReference>
<name>A0A397SZT7_9GLOM</name>
<dbReference type="Gene3D" id="3.30.1370.10">
    <property type="entry name" value="K Homology domain, type 1"/>
    <property type="match status" value="1"/>
</dbReference>
<dbReference type="Pfam" id="PF00013">
    <property type="entry name" value="KH_1"/>
    <property type="match status" value="1"/>
</dbReference>
<dbReference type="OrthoDB" id="2327825at2759"/>
<feature type="domain" description="K Homology" evidence="2">
    <location>
        <begin position="3"/>
        <end position="72"/>
    </location>
</feature>
<dbReference type="Proteomes" id="UP000265703">
    <property type="component" value="Unassembled WGS sequence"/>
</dbReference>
<keyword evidence="4" id="KW-1185">Reference proteome</keyword>
<protein>
    <recommendedName>
        <fullName evidence="2">K Homology domain-containing protein</fullName>
    </recommendedName>
</protein>
<evidence type="ECO:0000313" key="4">
    <source>
        <dbReference type="Proteomes" id="UP000265703"/>
    </source>
</evidence>
<evidence type="ECO:0000259" key="2">
    <source>
        <dbReference type="SMART" id="SM00322"/>
    </source>
</evidence>
<dbReference type="InterPro" id="IPR036612">
    <property type="entry name" value="KH_dom_type_1_sf"/>
</dbReference>
<reference evidence="3 4" key="1">
    <citation type="submission" date="2018-06" db="EMBL/GenBank/DDBJ databases">
        <title>Comparative genomics reveals the genomic features of Rhizophagus irregularis, R. cerebriforme, R. diaphanum and Gigaspora rosea, and their symbiotic lifestyle signature.</title>
        <authorList>
            <person name="Morin E."/>
            <person name="San Clemente H."/>
            <person name="Chen E.C.H."/>
            <person name="De La Providencia I."/>
            <person name="Hainaut M."/>
            <person name="Kuo A."/>
            <person name="Kohler A."/>
            <person name="Murat C."/>
            <person name="Tang N."/>
            <person name="Roy S."/>
            <person name="Loubradou J."/>
            <person name="Henrissat B."/>
            <person name="Grigoriev I.V."/>
            <person name="Corradi N."/>
            <person name="Roux C."/>
            <person name="Martin F.M."/>
        </authorList>
    </citation>
    <scope>NUCLEOTIDE SEQUENCE [LARGE SCALE GENOMIC DNA]</scope>
    <source>
        <strain evidence="3 4">DAOM 227022</strain>
    </source>
</reference>
<accession>A0A397SZT7</accession>